<protein>
    <submittedName>
        <fullName evidence="7">Basic amino acid ABC transporter substrate-binding protein</fullName>
    </submittedName>
</protein>
<name>A0ABV8WS83_9BACI</name>
<evidence type="ECO:0000256" key="4">
    <source>
        <dbReference type="SAM" id="SignalP"/>
    </source>
</evidence>
<dbReference type="Pfam" id="PF00497">
    <property type="entry name" value="SBP_bac_3"/>
    <property type="match status" value="1"/>
</dbReference>
<keyword evidence="1 4" id="KW-0732">Signal</keyword>
<dbReference type="SMART" id="SM00062">
    <property type="entry name" value="PBPb"/>
    <property type="match status" value="1"/>
</dbReference>
<proteinExistence type="predicted"/>
<evidence type="ECO:0000256" key="3">
    <source>
        <dbReference type="ARBA" id="ARBA00023288"/>
    </source>
</evidence>
<feature type="chain" id="PRO_5045691904" evidence="4">
    <location>
        <begin position="31"/>
        <end position="274"/>
    </location>
</feature>
<feature type="signal peptide" evidence="4">
    <location>
        <begin position="1"/>
        <end position="30"/>
    </location>
</feature>
<keyword evidence="3" id="KW-0449">Lipoprotein</keyword>
<dbReference type="SMART" id="SM00079">
    <property type="entry name" value="PBPe"/>
    <property type="match status" value="1"/>
</dbReference>
<dbReference type="InterPro" id="IPR001638">
    <property type="entry name" value="Solute-binding_3/MltF_N"/>
</dbReference>
<dbReference type="Proteomes" id="UP001595882">
    <property type="component" value="Unassembled WGS sequence"/>
</dbReference>
<gene>
    <name evidence="7" type="ORF">ACFOY7_06200</name>
</gene>
<dbReference type="InterPro" id="IPR001320">
    <property type="entry name" value="Iontro_rcpt_C"/>
</dbReference>
<evidence type="ECO:0000256" key="1">
    <source>
        <dbReference type="ARBA" id="ARBA00022729"/>
    </source>
</evidence>
<dbReference type="PANTHER" id="PTHR35936:SF17">
    <property type="entry name" value="ARGININE-BINDING EXTRACELLULAR PROTEIN ARTP"/>
    <property type="match status" value="1"/>
</dbReference>
<sequence>MYKLLMKIAAVLFVALLVACGTGSTGEDNAQSGDSAQDDKNSKGKLSVVTEAGFMPFSYLDKGELAGFDIELIDAVLQEAGYDYDIKNVGWESMLASVQNGEADLAIAGITINEDRKESYDFSSPYFESTHQIVFREGENITSGEDIKDLKVGVQSGTTGAEAAEKILGANHPNIAKYDANTLAFMSLQSGDVDAVVTDNVVASEYVKNNPDANVEMIEDPDTFESEFYGIMFPKGSEVTEDVNTALQTLIENGTYTELYEEWFGTEPNIEVLQ</sequence>
<feature type="domain" description="Ionotropic glutamate receptor C-terminal" evidence="6">
    <location>
        <begin position="45"/>
        <end position="266"/>
    </location>
</feature>
<dbReference type="Gene3D" id="3.40.190.10">
    <property type="entry name" value="Periplasmic binding protein-like II"/>
    <property type="match status" value="2"/>
</dbReference>
<comment type="caution">
    <text evidence="7">The sequence shown here is derived from an EMBL/GenBank/DDBJ whole genome shotgun (WGS) entry which is preliminary data.</text>
</comment>
<dbReference type="PROSITE" id="PS51257">
    <property type="entry name" value="PROKAR_LIPOPROTEIN"/>
    <property type="match status" value="1"/>
</dbReference>
<dbReference type="RefSeq" id="WP_390250451.1">
    <property type="nucleotide sequence ID" value="NZ_JBHSDT010000004.1"/>
</dbReference>
<evidence type="ECO:0000256" key="2">
    <source>
        <dbReference type="ARBA" id="ARBA00023139"/>
    </source>
</evidence>
<feature type="domain" description="Solute-binding protein family 3/N-terminal" evidence="5">
    <location>
        <begin position="45"/>
        <end position="267"/>
    </location>
</feature>
<evidence type="ECO:0000259" key="6">
    <source>
        <dbReference type="SMART" id="SM00079"/>
    </source>
</evidence>
<dbReference type="EMBL" id="JBHSDT010000004">
    <property type="protein sequence ID" value="MFC4402660.1"/>
    <property type="molecule type" value="Genomic_DNA"/>
</dbReference>
<dbReference type="SUPFAM" id="SSF53850">
    <property type="entry name" value="Periplasmic binding protein-like II"/>
    <property type="match status" value="1"/>
</dbReference>
<keyword evidence="8" id="KW-1185">Reference proteome</keyword>
<evidence type="ECO:0000259" key="5">
    <source>
        <dbReference type="SMART" id="SM00062"/>
    </source>
</evidence>
<dbReference type="PANTHER" id="PTHR35936">
    <property type="entry name" value="MEMBRANE-BOUND LYTIC MUREIN TRANSGLYCOSYLASE F"/>
    <property type="match status" value="1"/>
</dbReference>
<evidence type="ECO:0000313" key="8">
    <source>
        <dbReference type="Proteomes" id="UP001595882"/>
    </source>
</evidence>
<dbReference type="CDD" id="cd13624">
    <property type="entry name" value="PBP2_Arg_Lys_His"/>
    <property type="match status" value="1"/>
</dbReference>
<evidence type="ECO:0000313" key="7">
    <source>
        <dbReference type="EMBL" id="MFC4402660.1"/>
    </source>
</evidence>
<accession>A0ABV8WS83</accession>
<reference evidence="8" key="1">
    <citation type="journal article" date="2019" name="Int. J. Syst. Evol. Microbiol.">
        <title>The Global Catalogue of Microorganisms (GCM) 10K type strain sequencing project: providing services to taxonomists for standard genome sequencing and annotation.</title>
        <authorList>
            <consortium name="The Broad Institute Genomics Platform"/>
            <consortium name="The Broad Institute Genome Sequencing Center for Infectious Disease"/>
            <person name="Wu L."/>
            <person name="Ma J."/>
        </authorList>
    </citation>
    <scope>NUCLEOTIDE SEQUENCE [LARGE SCALE GENOMIC DNA]</scope>
    <source>
        <strain evidence="8">CCUG 37865</strain>
    </source>
</reference>
<organism evidence="7 8">
    <name type="scientific">Gracilibacillus xinjiangensis</name>
    <dbReference type="NCBI Taxonomy" id="1193282"/>
    <lineage>
        <taxon>Bacteria</taxon>
        <taxon>Bacillati</taxon>
        <taxon>Bacillota</taxon>
        <taxon>Bacilli</taxon>
        <taxon>Bacillales</taxon>
        <taxon>Bacillaceae</taxon>
        <taxon>Gracilibacillus</taxon>
    </lineage>
</organism>
<keyword evidence="2" id="KW-0564">Palmitate</keyword>